<evidence type="ECO:0000313" key="2">
    <source>
        <dbReference type="EMBL" id="SFB83401.1"/>
    </source>
</evidence>
<sequence>MKYALGPILYYWPKQRVEDFYHMVAKSDVDIVYLGETVCSKRRELKIQDWLKIAQMLIGAGKKVCLSTMALLETPSDLAMLKRYCDQQDFMIEANDLSAIQLLSKQDLPFSVGPAVNCYNAQTLDLFLNKGMKRWTMPVELSHDWLRKIVNAPLLENKRTDFEVEVFAYGNMPLAYSARCFTARSENHSKDECKLCCIDYPQGRVVNSQDKNQLFVINGIQTMSGLKYNLINDLKSMHNTVDVVRLSPESEDTLKMLKNFRANETGQNPMPLDKEQECNGYWHKVEGMVQVEV</sequence>
<dbReference type="InterPro" id="IPR051454">
    <property type="entry name" value="RNA/ubiquinone_mod_enzymes"/>
</dbReference>
<dbReference type="EMBL" id="FOLO01000001">
    <property type="protein sequence ID" value="SFB83401.1"/>
    <property type="molecule type" value="Genomic_DNA"/>
</dbReference>
<accession>A0A1I1E8G7</accession>
<feature type="binding site" evidence="1">
    <location>
        <position position="180"/>
    </location>
    <ligand>
        <name>[4Fe-4S] cluster</name>
        <dbReference type="ChEBI" id="CHEBI:49883"/>
    </ligand>
</feature>
<organism evidence="2 3">
    <name type="scientific">Pseudoalteromonas denitrificans DSM 6059</name>
    <dbReference type="NCBI Taxonomy" id="1123010"/>
    <lineage>
        <taxon>Bacteria</taxon>
        <taxon>Pseudomonadati</taxon>
        <taxon>Pseudomonadota</taxon>
        <taxon>Gammaproteobacteria</taxon>
        <taxon>Alteromonadales</taxon>
        <taxon>Pseudoalteromonadaceae</taxon>
        <taxon>Pseudoalteromonas</taxon>
    </lineage>
</organism>
<dbReference type="GO" id="GO:0051539">
    <property type="term" value="F:4 iron, 4 sulfur cluster binding"/>
    <property type="evidence" value="ECO:0007669"/>
    <property type="project" value="UniProtKB-UniRule"/>
</dbReference>
<dbReference type="InterPro" id="IPR001539">
    <property type="entry name" value="Peptidase_U32"/>
</dbReference>
<comment type="function">
    <text evidence="1">Required for O(2)-independent ubiquinone (coenzyme Q) biosynthesis. Together with UbiU, is essential for the C6-hydroxylation reaction in the oxygen-independent ubiquinone biosynthesis pathway.</text>
</comment>
<dbReference type="InterPro" id="IPR043693">
    <property type="entry name" value="UbiV"/>
</dbReference>
<dbReference type="GO" id="GO:0006508">
    <property type="term" value="P:proteolysis"/>
    <property type="evidence" value="ECO:0007669"/>
    <property type="project" value="UniProtKB-KW"/>
</dbReference>
<keyword evidence="2" id="KW-0645">Protease</keyword>
<keyword evidence="1" id="KW-0411">Iron-sulfur</keyword>
<dbReference type="AlphaFoldDB" id="A0A1I1E8G7"/>
<comment type="similarity">
    <text evidence="1">Belongs to the peptidase U32 family. UbiV subfamily.</text>
</comment>
<dbReference type="PANTHER" id="PTHR30217:SF11">
    <property type="entry name" value="UBIQUINONE BIOSYNTHESIS PROTEIN UBIV"/>
    <property type="match status" value="1"/>
</dbReference>
<dbReference type="RefSeq" id="WP_091979142.1">
    <property type="nucleotide sequence ID" value="NZ_FOLO01000001.1"/>
</dbReference>
<comment type="pathway">
    <text evidence="1">Cofactor biosynthesis; ubiquinone biosynthesis.</text>
</comment>
<proteinExistence type="inferred from homology"/>
<keyword evidence="1" id="KW-0004">4Fe-4S</keyword>
<feature type="binding site" evidence="1">
    <location>
        <position position="197"/>
    </location>
    <ligand>
        <name>[4Fe-4S] cluster</name>
        <dbReference type="ChEBI" id="CHEBI:49883"/>
    </ligand>
</feature>
<dbReference type="PANTHER" id="PTHR30217">
    <property type="entry name" value="PEPTIDASE U32 FAMILY"/>
    <property type="match status" value="1"/>
</dbReference>
<dbReference type="Proteomes" id="UP000198862">
    <property type="component" value="Unassembled WGS sequence"/>
</dbReference>
<evidence type="ECO:0000256" key="1">
    <source>
        <dbReference type="HAMAP-Rule" id="MF_02233"/>
    </source>
</evidence>
<keyword evidence="1" id="KW-0479">Metal-binding</keyword>
<dbReference type="HAMAP" id="MF_02233">
    <property type="entry name" value="UbiV"/>
    <property type="match status" value="1"/>
</dbReference>
<dbReference type="OrthoDB" id="8523349at2"/>
<keyword evidence="3" id="KW-1185">Reference proteome</keyword>
<name>A0A1I1E8G7_9GAMM</name>
<keyword evidence="1" id="KW-0408">Iron</keyword>
<protein>
    <recommendedName>
        <fullName evidence="1">Ubiquinone biosynthesis protein UbiV</fullName>
    </recommendedName>
</protein>
<keyword evidence="2" id="KW-0378">Hydrolase</keyword>
<dbReference type="Pfam" id="PF01136">
    <property type="entry name" value="Peptidase_U32"/>
    <property type="match status" value="1"/>
</dbReference>
<dbReference type="NCBIfam" id="NF011991">
    <property type="entry name" value="PRK15447.1"/>
    <property type="match status" value="1"/>
</dbReference>
<comment type="cofactor">
    <cofactor evidence="1">
        <name>[4Fe-4S] cluster</name>
        <dbReference type="ChEBI" id="CHEBI:49883"/>
    </cofactor>
</comment>
<dbReference type="GO" id="GO:0046872">
    <property type="term" value="F:metal ion binding"/>
    <property type="evidence" value="ECO:0007669"/>
    <property type="project" value="UniProtKB-KW"/>
</dbReference>
<dbReference type="UniPathway" id="UPA00232"/>
<evidence type="ECO:0000313" key="3">
    <source>
        <dbReference type="Proteomes" id="UP000198862"/>
    </source>
</evidence>
<keyword evidence="1" id="KW-0831">Ubiquinone biosynthesis</keyword>
<dbReference type="STRING" id="1123010.SAMN02745724_00273"/>
<reference evidence="2 3" key="1">
    <citation type="submission" date="2016-10" db="EMBL/GenBank/DDBJ databases">
        <authorList>
            <person name="de Groot N.N."/>
        </authorList>
    </citation>
    <scope>NUCLEOTIDE SEQUENCE [LARGE SCALE GENOMIC DNA]</scope>
    <source>
        <strain evidence="2 3">DSM 6059</strain>
    </source>
</reference>
<dbReference type="GO" id="GO:0008233">
    <property type="term" value="F:peptidase activity"/>
    <property type="evidence" value="ECO:0007669"/>
    <property type="project" value="UniProtKB-KW"/>
</dbReference>
<feature type="binding site" evidence="1">
    <location>
        <position position="39"/>
    </location>
    <ligand>
        <name>[4Fe-4S] cluster</name>
        <dbReference type="ChEBI" id="CHEBI:49883"/>
    </ligand>
</feature>
<comment type="subunit">
    <text evidence="1">Forms a heterodimer with UbiU.</text>
</comment>
<gene>
    <name evidence="1" type="primary">ubiV</name>
    <name evidence="2" type="ORF">SAMN02745724_00273</name>
</gene>
<dbReference type="GO" id="GO:0006744">
    <property type="term" value="P:ubiquinone biosynthetic process"/>
    <property type="evidence" value="ECO:0007669"/>
    <property type="project" value="UniProtKB-UniRule"/>
</dbReference>
<feature type="binding site" evidence="1">
    <location>
        <position position="193"/>
    </location>
    <ligand>
        <name>[4Fe-4S] cluster</name>
        <dbReference type="ChEBI" id="CHEBI:49883"/>
    </ligand>
</feature>